<dbReference type="InterPro" id="IPR036388">
    <property type="entry name" value="WH-like_DNA-bd_sf"/>
</dbReference>
<sequence length="302" mass="33059">MRNLNNIPLASLRVVEAVARHGTLARAALELGVTSGALSQRLTKAETALGQSLFIRTSTGLKPNKTCAEIAPRLTRVMAELSSILSDIDATQGTTLTVSVAPIFASRWLIWRINKFNQANPGIGLRVFPTVQVIDLDRSDVDIGIRVGSDPALGTGAAKLLDQRVFPVCSAGIADQINTPRDLLKFPVIRENDDLYGWRNWLSDHHLEMPRFPPGPTYADASLCLDAAMTGQGVFMAWETLASDALERGQIISPFRHRSLTGATYWLATSQYSARKPGVRKFAKWLEAELKCSQTFWNSPAG</sequence>
<evidence type="ECO:0000256" key="2">
    <source>
        <dbReference type="ARBA" id="ARBA00023015"/>
    </source>
</evidence>
<dbReference type="Pfam" id="PF00126">
    <property type="entry name" value="HTH_1"/>
    <property type="match status" value="1"/>
</dbReference>
<dbReference type="InterPro" id="IPR058163">
    <property type="entry name" value="LysR-type_TF_proteobact-type"/>
</dbReference>
<dbReference type="SUPFAM" id="SSF46785">
    <property type="entry name" value="Winged helix' DNA-binding domain"/>
    <property type="match status" value="1"/>
</dbReference>
<comment type="similarity">
    <text evidence="1">Belongs to the LysR transcriptional regulatory family.</text>
</comment>
<organism evidence="6 7">
    <name type="scientific">Sulfitobacter porphyrae</name>
    <dbReference type="NCBI Taxonomy" id="1246864"/>
    <lineage>
        <taxon>Bacteria</taxon>
        <taxon>Pseudomonadati</taxon>
        <taxon>Pseudomonadota</taxon>
        <taxon>Alphaproteobacteria</taxon>
        <taxon>Rhodobacterales</taxon>
        <taxon>Roseobacteraceae</taxon>
        <taxon>Sulfitobacter</taxon>
    </lineage>
</organism>
<keyword evidence="3" id="KW-0238">DNA-binding</keyword>
<evidence type="ECO:0000313" key="6">
    <source>
        <dbReference type="EMBL" id="MFC6759403.1"/>
    </source>
</evidence>
<dbReference type="PANTHER" id="PTHR30537:SF26">
    <property type="entry name" value="GLYCINE CLEAVAGE SYSTEM TRANSCRIPTIONAL ACTIVATOR"/>
    <property type="match status" value="1"/>
</dbReference>
<dbReference type="SUPFAM" id="SSF53850">
    <property type="entry name" value="Periplasmic binding protein-like II"/>
    <property type="match status" value="1"/>
</dbReference>
<keyword evidence="2" id="KW-0805">Transcription regulation</keyword>
<feature type="domain" description="HTH lysR-type" evidence="5">
    <location>
        <begin position="7"/>
        <end position="64"/>
    </location>
</feature>
<comment type="caution">
    <text evidence="6">The sequence shown here is derived from an EMBL/GenBank/DDBJ whole genome shotgun (WGS) entry which is preliminary data.</text>
</comment>
<dbReference type="Proteomes" id="UP001596353">
    <property type="component" value="Unassembled WGS sequence"/>
</dbReference>
<proteinExistence type="inferred from homology"/>
<keyword evidence="7" id="KW-1185">Reference proteome</keyword>
<dbReference type="PROSITE" id="PS50931">
    <property type="entry name" value="HTH_LYSR"/>
    <property type="match status" value="1"/>
</dbReference>
<name>A0ABW2B1Y2_9RHOB</name>
<dbReference type="EMBL" id="JBHSWG010000001">
    <property type="protein sequence ID" value="MFC6759403.1"/>
    <property type="molecule type" value="Genomic_DNA"/>
</dbReference>
<evidence type="ECO:0000313" key="7">
    <source>
        <dbReference type="Proteomes" id="UP001596353"/>
    </source>
</evidence>
<dbReference type="PANTHER" id="PTHR30537">
    <property type="entry name" value="HTH-TYPE TRANSCRIPTIONAL REGULATOR"/>
    <property type="match status" value="1"/>
</dbReference>
<dbReference type="InterPro" id="IPR005119">
    <property type="entry name" value="LysR_subst-bd"/>
</dbReference>
<protein>
    <submittedName>
        <fullName evidence="6">LysR substrate-binding domain-containing protein</fullName>
    </submittedName>
</protein>
<dbReference type="InterPro" id="IPR036390">
    <property type="entry name" value="WH_DNA-bd_sf"/>
</dbReference>
<evidence type="ECO:0000256" key="3">
    <source>
        <dbReference type="ARBA" id="ARBA00023125"/>
    </source>
</evidence>
<evidence type="ECO:0000259" key="5">
    <source>
        <dbReference type="PROSITE" id="PS50931"/>
    </source>
</evidence>
<dbReference type="Pfam" id="PF03466">
    <property type="entry name" value="LysR_substrate"/>
    <property type="match status" value="1"/>
</dbReference>
<evidence type="ECO:0000256" key="4">
    <source>
        <dbReference type="ARBA" id="ARBA00023163"/>
    </source>
</evidence>
<dbReference type="InterPro" id="IPR000847">
    <property type="entry name" value="LysR_HTH_N"/>
</dbReference>
<dbReference type="CDD" id="cd08432">
    <property type="entry name" value="PBP2_GcdR_TrpI_HvrB_AmpR_like"/>
    <property type="match status" value="1"/>
</dbReference>
<gene>
    <name evidence="6" type="ORF">ACFQFQ_07715</name>
</gene>
<accession>A0ABW2B1Y2</accession>
<keyword evidence="4" id="KW-0804">Transcription</keyword>
<dbReference type="Gene3D" id="3.40.190.10">
    <property type="entry name" value="Periplasmic binding protein-like II"/>
    <property type="match status" value="2"/>
</dbReference>
<reference evidence="7" key="1">
    <citation type="journal article" date="2019" name="Int. J. Syst. Evol. Microbiol.">
        <title>The Global Catalogue of Microorganisms (GCM) 10K type strain sequencing project: providing services to taxonomists for standard genome sequencing and annotation.</title>
        <authorList>
            <consortium name="The Broad Institute Genomics Platform"/>
            <consortium name="The Broad Institute Genome Sequencing Center for Infectious Disease"/>
            <person name="Wu L."/>
            <person name="Ma J."/>
        </authorList>
    </citation>
    <scope>NUCLEOTIDE SEQUENCE [LARGE SCALE GENOMIC DNA]</scope>
    <source>
        <strain evidence="7">CCUG 66188</strain>
    </source>
</reference>
<dbReference type="Gene3D" id="1.10.10.10">
    <property type="entry name" value="Winged helix-like DNA-binding domain superfamily/Winged helix DNA-binding domain"/>
    <property type="match status" value="1"/>
</dbReference>
<evidence type="ECO:0000256" key="1">
    <source>
        <dbReference type="ARBA" id="ARBA00009437"/>
    </source>
</evidence>